<evidence type="ECO:0000256" key="1">
    <source>
        <dbReference type="SAM" id="MobiDB-lite"/>
    </source>
</evidence>
<accession>A0ABR1YBP9</accession>
<feature type="region of interest" description="Disordered" evidence="1">
    <location>
        <begin position="197"/>
        <end position="248"/>
    </location>
</feature>
<proteinExistence type="predicted"/>
<protein>
    <submittedName>
        <fullName evidence="2">Uncharacterized protein</fullName>
    </submittedName>
</protein>
<name>A0ABR1YBP9_9PEZI</name>
<organism evidence="2 3">
    <name type="scientific">Phyllosticta capitalensis</name>
    <dbReference type="NCBI Taxonomy" id="121624"/>
    <lineage>
        <taxon>Eukaryota</taxon>
        <taxon>Fungi</taxon>
        <taxon>Dikarya</taxon>
        <taxon>Ascomycota</taxon>
        <taxon>Pezizomycotina</taxon>
        <taxon>Dothideomycetes</taxon>
        <taxon>Dothideomycetes incertae sedis</taxon>
        <taxon>Botryosphaeriales</taxon>
        <taxon>Phyllostictaceae</taxon>
        <taxon>Phyllosticta</taxon>
    </lineage>
</organism>
<comment type="caution">
    <text evidence="2">The sequence shown here is derived from an EMBL/GenBank/DDBJ whole genome shotgun (WGS) entry which is preliminary data.</text>
</comment>
<evidence type="ECO:0000313" key="3">
    <source>
        <dbReference type="Proteomes" id="UP001492380"/>
    </source>
</evidence>
<gene>
    <name evidence="2" type="ORF">HDK90DRAFT_537493</name>
</gene>
<keyword evidence="3" id="KW-1185">Reference proteome</keyword>
<dbReference type="EMBL" id="JBBWRZ010000012">
    <property type="protein sequence ID" value="KAK8224857.1"/>
    <property type="molecule type" value="Genomic_DNA"/>
</dbReference>
<sequence>MPSNVTWPQRMTLESLNKTLEQEYERAAPQQVFARQPRSTRIETQPSSTLNNYTDPFFDADEQRRRSKEAVAALPKELVQKLRYRVLKEHMVLFQAQDKREFSELTDAEIEEKLRLFEKQNEDHLDDLILEQLRKEKRERAKQEEKKEAAARTDLMATLSPDDGGMQGVAGPRAHADHGGTQGVFVFARRAHNNITIDDGDEGGTRGVFSRRAHDTMDIDDGNSTSAHGVIESRAHPHYPHLSDDKGN</sequence>
<evidence type="ECO:0000313" key="2">
    <source>
        <dbReference type="EMBL" id="KAK8224857.1"/>
    </source>
</evidence>
<feature type="compositionally biased region" description="Basic and acidic residues" evidence="1">
    <location>
        <begin position="231"/>
        <end position="248"/>
    </location>
</feature>
<dbReference type="Proteomes" id="UP001492380">
    <property type="component" value="Unassembled WGS sequence"/>
</dbReference>
<reference evidence="2 3" key="1">
    <citation type="submission" date="2024-04" db="EMBL/GenBank/DDBJ databases">
        <title>Phyllosticta paracitricarpa is synonymous to the EU quarantine fungus P. citricarpa based on phylogenomic analyses.</title>
        <authorList>
            <consortium name="Lawrence Berkeley National Laboratory"/>
            <person name="Van Ingen-Buijs V.A."/>
            <person name="Van Westerhoven A.C."/>
            <person name="Haridas S."/>
            <person name="Skiadas P."/>
            <person name="Martin F."/>
            <person name="Groenewald J.Z."/>
            <person name="Crous P.W."/>
            <person name="Seidl M.F."/>
        </authorList>
    </citation>
    <scope>NUCLEOTIDE SEQUENCE [LARGE SCALE GENOMIC DNA]</scope>
    <source>
        <strain evidence="2 3">CBS 123374</strain>
    </source>
</reference>